<evidence type="ECO:0000313" key="3">
    <source>
        <dbReference type="Proteomes" id="UP000012960"/>
    </source>
</evidence>
<dbReference type="EMBL" id="HG996474">
    <property type="protein sequence ID" value="CAG1834308.1"/>
    <property type="molecule type" value="Genomic_DNA"/>
</dbReference>
<keyword evidence="3" id="KW-1185">Reference proteome</keyword>
<name>A0A804KGE3_MUSAM</name>
<accession>A0A804KGE3</accession>
<dbReference type="InterPro" id="IPR032675">
    <property type="entry name" value="LRR_dom_sf"/>
</dbReference>
<evidence type="ECO:0000313" key="2">
    <source>
        <dbReference type="EnsemblPlants" id="Ma09_p05770.1"/>
    </source>
</evidence>
<dbReference type="PANTHER" id="PTHR45631:SF202">
    <property type="entry name" value="SENESCENCE-INDUCED RECEPTOR-LIKE SERINE_THREONINE-PROTEIN KINASE"/>
    <property type="match status" value="1"/>
</dbReference>
<organism evidence="2 3">
    <name type="scientific">Musa acuminata subsp. malaccensis</name>
    <name type="common">Wild banana</name>
    <name type="synonym">Musa malaccensis</name>
    <dbReference type="NCBI Taxonomy" id="214687"/>
    <lineage>
        <taxon>Eukaryota</taxon>
        <taxon>Viridiplantae</taxon>
        <taxon>Streptophyta</taxon>
        <taxon>Embryophyta</taxon>
        <taxon>Tracheophyta</taxon>
        <taxon>Spermatophyta</taxon>
        <taxon>Magnoliopsida</taxon>
        <taxon>Liliopsida</taxon>
        <taxon>Zingiberales</taxon>
        <taxon>Musaceae</taxon>
        <taxon>Musa</taxon>
    </lineage>
</organism>
<dbReference type="SUPFAM" id="SSF52058">
    <property type="entry name" value="L domain-like"/>
    <property type="match status" value="1"/>
</dbReference>
<dbReference type="Proteomes" id="UP000012960">
    <property type="component" value="Unplaced"/>
</dbReference>
<dbReference type="InterPro" id="IPR001611">
    <property type="entry name" value="Leu-rich_rpt"/>
</dbReference>
<dbReference type="Gene3D" id="3.80.10.10">
    <property type="entry name" value="Ribonuclease Inhibitor"/>
    <property type="match status" value="1"/>
</dbReference>
<dbReference type="Pfam" id="PF00560">
    <property type="entry name" value="LRR_1"/>
    <property type="match status" value="2"/>
</dbReference>
<dbReference type="Gramene" id="Ma09_t05770.1">
    <property type="protein sequence ID" value="Ma09_p05770.1"/>
    <property type="gene ID" value="Ma09_g05770"/>
</dbReference>
<reference evidence="1" key="1">
    <citation type="submission" date="2021-03" db="EMBL/GenBank/DDBJ databases">
        <authorList>
            <consortium name="Genoscope - CEA"/>
            <person name="William W."/>
        </authorList>
    </citation>
    <scope>NUCLEOTIDE SEQUENCE</scope>
    <source>
        <strain evidence="1">Doubled-haploid Pahang</strain>
    </source>
</reference>
<protein>
    <submittedName>
        <fullName evidence="1">(wild Malaysian banana) hypothetical protein</fullName>
    </submittedName>
</protein>
<proteinExistence type="predicted"/>
<sequence>MAISRDLSYNNLTGPVPDILAELPFLEVLNLSSNQLIGSIPSAFLVKSQNGLTVRFILF</sequence>
<gene>
    <name evidence="1" type="ORF">GSMUA_224130.1</name>
</gene>
<dbReference type="EnsemblPlants" id="Ma09_t05770.1">
    <property type="protein sequence ID" value="Ma09_p05770.1"/>
    <property type="gene ID" value="Ma09_g05770"/>
</dbReference>
<dbReference type="AlphaFoldDB" id="A0A804KGE3"/>
<dbReference type="InParanoid" id="A0A804KGE3"/>
<evidence type="ECO:0000313" key="1">
    <source>
        <dbReference type="EMBL" id="CAG1834308.1"/>
    </source>
</evidence>
<reference evidence="2" key="2">
    <citation type="submission" date="2021-05" db="UniProtKB">
        <authorList>
            <consortium name="EnsemblPlants"/>
        </authorList>
    </citation>
    <scope>IDENTIFICATION</scope>
    <source>
        <strain evidence="2">subsp. malaccensis</strain>
    </source>
</reference>
<dbReference type="PANTHER" id="PTHR45631">
    <property type="entry name" value="OS07G0107800 PROTEIN-RELATED"/>
    <property type="match status" value="1"/>
</dbReference>